<dbReference type="InterPro" id="IPR026444">
    <property type="entry name" value="Secre_tail"/>
</dbReference>
<feature type="domain" description="CBM6" evidence="2">
    <location>
        <begin position="155"/>
        <end position="275"/>
    </location>
</feature>
<dbReference type="SUPFAM" id="SSF49785">
    <property type="entry name" value="Galactose-binding domain-like"/>
    <property type="match status" value="4"/>
</dbReference>
<name>A0ABP8KLW5_9BACT</name>
<dbReference type="Gene3D" id="2.60.120.260">
    <property type="entry name" value="Galactose-binding domain-like"/>
    <property type="match status" value="4"/>
</dbReference>
<organism evidence="3 4">
    <name type="scientific">Nibrella viscosa</name>
    <dbReference type="NCBI Taxonomy" id="1084524"/>
    <lineage>
        <taxon>Bacteria</taxon>
        <taxon>Pseudomonadati</taxon>
        <taxon>Bacteroidota</taxon>
        <taxon>Cytophagia</taxon>
        <taxon>Cytophagales</taxon>
        <taxon>Spirosomataceae</taxon>
        <taxon>Nibrella</taxon>
    </lineage>
</organism>
<gene>
    <name evidence="3" type="ORF">GCM10023187_33290</name>
</gene>
<dbReference type="Pfam" id="PF03422">
    <property type="entry name" value="CBM_6"/>
    <property type="match status" value="4"/>
</dbReference>
<dbReference type="InterPro" id="IPR008964">
    <property type="entry name" value="Invasin/intimin_cell_adhesion"/>
</dbReference>
<dbReference type="InterPro" id="IPR005084">
    <property type="entry name" value="CBM6"/>
</dbReference>
<reference evidence="4" key="1">
    <citation type="journal article" date="2019" name="Int. J. Syst. Evol. Microbiol.">
        <title>The Global Catalogue of Microorganisms (GCM) 10K type strain sequencing project: providing services to taxonomists for standard genome sequencing and annotation.</title>
        <authorList>
            <consortium name="The Broad Institute Genomics Platform"/>
            <consortium name="The Broad Institute Genome Sequencing Center for Infectious Disease"/>
            <person name="Wu L."/>
            <person name="Ma J."/>
        </authorList>
    </citation>
    <scope>NUCLEOTIDE SEQUENCE [LARGE SCALE GENOMIC DNA]</scope>
    <source>
        <strain evidence="4">JCM 17925</strain>
    </source>
</reference>
<protein>
    <recommendedName>
        <fullName evidence="2">CBM6 domain-containing protein</fullName>
    </recommendedName>
</protein>
<dbReference type="SUPFAM" id="SSF49373">
    <property type="entry name" value="Invasin/intimin cell-adhesion fragments"/>
    <property type="match status" value="1"/>
</dbReference>
<dbReference type="InterPro" id="IPR017853">
    <property type="entry name" value="GH"/>
</dbReference>
<dbReference type="Gene3D" id="2.60.40.1080">
    <property type="match status" value="1"/>
</dbReference>
<dbReference type="Proteomes" id="UP001500936">
    <property type="component" value="Unassembled WGS sequence"/>
</dbReference>
<feature type="domain" description="CBM6" evidence="2">
    <location>
        <begin position="282"/>
        <end position="402"/>
    </location>
</feature>
<evidence type="ECO:0000313" key="4">
    <source>
        <dbReference type="Proteomes" id="UP001500936"/>
    </source>
</evidence>
<proteinExistence type="predicted"/>
<sequence>MNVLLPAVFFLWSIAGLSYSVAQKTLPGKLEAESYDAMYGVQTENTSDAGGGQNVGWIDAGDWMDYQVVVPATGNYTFRFRVANSYGDGKIEVRNAGGVALGQLPVPRTGGWQSWVTISAIIPLTAGAQTIRIYAVQGDWNFNWFEVSSARPLPGKLEAESYDAMSGIQTEATTDAGGGLNVGWIDAGDWLDYNVIIASTGSYQLNLRVANSYGNGVVEIRTATGAVLGQASIPQTGGWQSWTTLSIPVTITAGSQVLRVYAVQGDWNFNWLELVPVKSIPGKIEAENYDAMSGVQTENTADAGGGQNVGWIDDGDWMDYNVSVASAGNYTFKFRVANSYGNGKIQIRNAGGSILGQVSVPQTGGWQNWTIISTIVPLPAGSQVLRIYAEQGAWNFNYFEAFAAKPIPAKLEAEDYDAMFGIQTETTSDAGGGLNVGRIDANDWLDFNVRTTTAGTYTVNFRVANAYGNGIIQLRAANGAVLGQVSVPQTGGWQSWTTLSMVVSLPAGDQVLRVFAVNGDWNFNWLEVIGGGTPPPSQTQSVITFGDLPAKTVGDPAFDLVATSNNTATPISFTSSNPAVVSVSNSTGSWKATVVGAGPATITASQAGNAQFITAEAVSRSLTVQAAPINNPPVVSFGVKIPIDPKRWYQLNNVSNGLDGLFDGQTNVRVETGWGKILSNFDAYYPLLDGEEMTIEGIKFYDGEGSMQDAPMTVSVITNQWQRIPIATFTGQEYNTWVGPYPNRPTTGDARFKLDTPISGVRYLVINAYWGYPNEMEIYGSYTPSSQTPTPAPAKAIKLKNMFGINAFEWDFEDGQNPTVINETKLQAVKTFTGIRHYMDWEKLESQQGKYTYNPVHSGGWNYDIIYERCKAEGIEVLADLKTIPHWMQLTYPEAERDAENVPVRYGKDYSDPNSYIEQAKVAFQYIARYGHNPAVNPALLSVNSAQRWTGDGVNTVKIGLGLISYIECDNERDKWWKGRKAYQTAREYAANLSAFYDGHKNTMGPGVGVKNADPSVKVVMGGLASAYAGADYLKGMIDWCKEFRGYRPDGRINLCWDVINYHLYTDDANSSQSGTSTRGVAPEGSSAGRIAKEFIDVAHALAGDMPVWITETGYDVNQGSPIKAIPIGNKSALQTQADWILRTALFYARLGIEKVFLYQLYDDNFLSPIQFGSSGLMNPNHTRKPAADYIYQVNQLLGEYTYRQTLHADPIVDRYESGGKSAYILVVPDETGRTAQYTLDLGTATQAKIYTPKAGSNTMEVQEVNTVQGKLTLTVTETPVFVIASNQTPNGGRTAVAAVTESQATENATTPLEQLIRVYPNPTTDYVLIDIPADRAEAFELSLFDAGLGKQYRHLTIHPTGSKSTYKLDVSALQEGMYLLEIRNGSERVIRKVLKSR</sequence>
<dbReference type="RefSeq" id="WP_345268977.1">
    <property type="nucleotide sequence ID" value="NZ_BAABHB010000006.1"/>
</dbReference>
<keyword evidence="1" id="KW-0732">Signal</keyword>
<keyword evidence="4" id="KW-1185">Reference proteome</keyword>
<dbReference type="PROSITE" id="PS51175">
    <property type="entry name" value="CBM6"/>
    <property type="match status" value="4"/>
</dbReference>
<dbReference type="InterPro" id="IPR006584">
    <property type="entry name" value="Cellulose-bd_IV"/>
</dbReference>
<feature type="domain" description="CBM6" evidence="2">
    <location>
        <begin position="409"/>
        <end position="529"/>
    </location>
</feature>
<comment type="caution">
    <text evidence="3">The sequence shown here is derived from an EMBL/GenBank/DDBJ whole genome shotgun (WGS) entry which is preliminary data.</text>
</comment>
<evidence type="ECO:0000256" key="1">
    <source>
        <dbReference type="ARBA" id="ARBA00022729"/>
    </source>
</evidence>
<dbReference type="EMBL" id="BAABHB010000006">
    <property type="protein sequence ID" value="GAA4409667.1"/>
    <property type="molecule type" value="Genomic_DNA"/>
</dbReference>
<dbReference type="SUPFAM" id="SSF51445">
    <property type="entry name" value="(Trans)glycosidases"/>
    <property type="match status" value="1"/>
</dbReference>
<dbReference type="Gene3D" id="3.20.20.80">
    <property type="entry name" value="Glycosidases"/>
    <property type="match status" value="1"/>
</dbReference>
<evidence type="ECO:0000313" key="3">
    <source>
        <dbReference type="EMBL" id="GAA4409667.1"/>
    </source>
</evidence>
<accession>A0ABP8KLW5</accession>
<dbReference type="Pfam" id="PF18962">
    <property type="entry name" value="Por_Secre_tail"/>
    <property type="match status" value="1"/>
</dbReference>
<feature type="domain" description="CBM6" evidence="2">
    <location>
        <begin position="28"/>
        <end position="148"/>
    </location>
</feature>
<dbReference type="InterPro" id="IPR008979">
    <property type="entry name" value="Galactose-bd-like_sf"/>
</dbReference>
<dbReference type="NCBIfam" id="TIGR04183">
    <property type="entry name" value="Por_Secre_tail"/>
    <property type="match status" value="1"/>
</dbReference>
<evidence type="ECO:0000259" key="2">
    <source>
        <dbReference type="PROSITE" id="PS51175"/>
    </source>
</evidence>
<dbReference type="SMART" id="SM00606">
    <property type="entry name" value="CBD_IV"/>
    <property type="match status" value="4"/>
</dbReference>
<dbReference type="CDD" id="cd04080">
    <property type="entry name" value="CBM6_cellulase-like"/>
    <property type="match status" value="4"/>
</dbReference>